<name>A0ABU7DN26_9TELE</name>
<accession>A0ABU7DN26</accession>
<feature type="region of interest" description="Disordered" evidence="1">
    <location>
        <begin position="59"/>
        <end position="91"/>
    </location>
</feature>
<protein>
    <submittedName>
        <fullName evidence="2">Uncharacterized protein</fullName>
    </submittedName>
</protein>
<evidence type="ECO:0000313" key="2">
    <source>
        <dbReference type="EMBL" id="MED6275154.1"/>
    </source>
</evidence>
<dbReference type="EMBL" id="JAHUTJ010027118">
    <property type="protein sequence ID" value="MED6275154.1"/>
    <property type="molecule type" value="Genomic_DNA"/>
</dbReference>
<evidence type="ECO:0000256" key="1">
    <source>
        <dbReference type="SAM" id="MobiDB-lite"/>
    </source>
</evidence>
<proteinExistence type="predicted"/>
<organism evidence="2 3">
    <name type="scientific">Characodon lateralis</name>
    <dbReference type="NCBI Taxonomy" id="208331"/>
    <lineage>
        <taxon>Eukaryota</taxon>
        <taxon>Metazoa</taxon>
        <taxon>Chordata</taxon>
        <taxon>Craniata</taxon>
        <taxon>Vertebrata</taxon>
        <taxon>Euteleostomi</taxon>
        <taxon>Actinopterygii</taxon>
        <taxon>Neopterygii</taxon>
        <taxon>Teleostei</taxon>
        <taxon>Neoteleostei</taxon>
        <taxon>Acanthomorphata</taxon>
        <taxon>Ovalentaria</taxon>
        <taxon>Atherinomorphae</taxon>
        <taxon>Cyprinodontiformes</taxon>
        <taxon>Goodeidae</taxon>
        <taxon>Characodon</taxon>
    </lineage>
</organism>
<dbReference type="Proteomes" id="UP001352852">
    <property type="component" value="Unassembled WGS sequence"/>
</dbReference>
<gene>
    <name evidence="2" type="ORF">CHARACLAT_023647</name>
</gene>
<evidence type="ECO:0000313" key="3">
    <source>
        <dbReference type="Proteomes" id="UP001352852"/>
    </source>
</evidence>
<reference evidence="2 3" key="1">
    <citation type="submission" date="2021-06" db="EMBL/GenBank/DDBJ databases">
        <authorList>
            <person name="Palmer J.M."/>
        </authorList>
    </citation>
    <scope>NUCLEOTIDE SEQUENCE [LARGE SCALE GENOMIC DNA]</scope>
    <source>
        <strain evidence="2 3">CL_MEX2019</strain>
        <tissue evidence="2">Muscle</tissue>
    </source>
</reference>
<comment type="caution">
    <text evidence="2">The sequence shown here is derived from an EMBL/GenBank/DDBJ whole genome shotgun (WGS) entry which is preliminary data.</text>
</comment>
<sequence length="135" mass="14989">MIKRWEGDDRQTCPVPPFKKDKLGLKPGKYMLLFNLNQPKDISSAWLGFRRTAAAGSLKGVRSEQPAAHGSSVPMHEERKSEATLSAPTMSAQWAVEATENREKTYCMCRHTHHTQPDGGKRFSVGDMTLVEGCG</sequence>
<keyword evidence="3" id="KW-1185">Reference proteome</keyword>